<dbReference type="InterPro" id="IPR032274">
    <property type="entry name" value="DUF4835"/>
</dbReference>
<evidence type="ECO:0000256" key="1">
    <source>
        <dbReference type="SAM" id="SignalP"/>
    </source>
</evidence>
<evidence type="ECO:0000313" key="3">
    <source>
        <dbReference type="Proteomes" id="UP000007599"/>
    </source>
</evidence>
<sequence>MKFKLLYFILFFGAFVKAQELKATVVVNYDKITNVNNQIFKSLEKQFADFLNNTKFTDKETKMNEKISCSFFLFINSFNSNEFEATLQITSSRPVFNSNYTTPVLNLNDKEVSFRYVESENFVFDQNSFTSNLLSLGAFYANIIIGSDADTFSNKGGTDYFERALNIATVAQTSGYPGWVQTGKKQNRFNLISDLMSNTYDAYRESMYFYHIKGLDNMATDVKQGKLNIIQSIDILYQIHKVRPNSLLARTFFDAKTDEIVSVFTGGPAVDLAVLTENLKSISPLNGSKWNKIR</sequence>
<organism evidence="2 3">
    <name type="scientific">Flavobacterium indicum (strain DSM 17447 / CIP 109464 / GPTSA100-9)</name>
    <dbReference type="NCBI Taxonomy" id="1094466"/>
    <lineage>
        <taxon>Bacteria</taxon>
        <taxon>Pseudomonadati</taxon>
        <taxon>Bacteroidota</taxon>
        <taxon>Flavobacteriia</taxon>
        <taxon>Flavobacteriales</taxon>
        <taxon>Flavobacteriaceae</taxon>
        <taxon>Flavobacterium</taxon>
    </lineage>
</organism>
<keyword evidence="1" id="KW-0732">Signal</keyword>
<reference evidence="2 3" key="1">
    <citation type="journal article" date="2012" name="J. Bacteriol.">
        <title>Complete Genome Sequence of Flavobacterium indicum GPSTA100-9T, Isolated from Warm Spring Water.</title>
        <authorList>
            <person name="Barbier P."/>
            <person name="Houel A."/>
            <person name="Loux V."/>
            <person name="Poulain J."/>
            <person name="Bernardet J.F."/>
            <person name="Touchon M."/>
            <person name="Duchaud E."/>
        </authorList>
    </citation>
    <scope>NUCLEOTIDE SEQUENCE [LARGE SCALE GENOMIC DNA]</scope>
    <source>
        <strain evidence="3">DSM 17447 / CIP 109464 / GPTSA100-9</strain>
    </source>
</reference>
<proteinExistence type="predicted"/>
<dbReference type="KEGG" id="fin:KQS_09385"/>
<feature type="signal peptide" evidence="1">
    <location>
        <begin position="1"/>
        <end position="18"/>
    </location>
</feature>
<name>H8XUN3_FLAIG</name>
<dbReference type="AlphaFoldDB" id="H8XUN3"/>
<reference evidence="3" key="2">
    <citation type="submission" date="2012-03" db="EMBL/GenBank/DDBJ databases">
        <title>Complete genome sequence of Flavobacterium indicum GPTSA100-9T, isolated from warm spring water.</title>
        <authorList>
            <person name="Barbier P."/>
            <person name="Houel A."/>
            <person name="Loux V."/>
            <person name="Poulain J."/>
            <person name="Bernardet J.-F."/>
            <person name="Touchon M."/>
            <person name="Duchaud E."/>
        </authorList>
    </citation>
    <scope>NUCLEOTIDE SEQUENCE [LARGE SCALE GENOMIC DNA]</scope>
    <source>
        <strain evidence="3">DSM 17447 / CIP 109464 / GPTSA100-9</strain>
    </source>
</reference>
<dbReference type="eggNOG" id="ENOG502Z7MQ">
    <property type="taxonomic scope" value="Bacteria"/>
</dbReference>
<dbReference type="PATRIC" id="fig|1094466.5.peg.1844"/>
<keyword evidence="3" id="KW-1185">Reference proteome</keyword>
<feature type="chain" id="PRO_5003617041" description="DUF4835 domain-containing protein" evidence="1">
    <location>
        <begin position="19"/>
        <end position="294"/>
    </location>
</feature>
<dbReference type="Proteomes" id="UP000007599">
    <property type="component" value="Chromosome I"/>
</dbReference>
<evidence type="ECO:0008006" key="4">
    <source>
        <dbReference type="Google" id="ProtNLM"/>
    </source>
</evidence>
<dbReference type="HOGENOM" id="CLU_080414_0_0_10"/>
<dbReference type="RefSeq" id="WP_014388930.1">
    <property type="nucleotide sequence ID" value="NC_017025.1"/>
</dbReference>
<accession>H8XUN3</accession>
<gene>
    <name evidence="2" type="ordered locus">KQS_09385</name>
</gene>
<evidence type="ECO:0000313" key="2">
    <source>
        <dbReference type="EMBL" id="CCG53811.1"/>
    </source>
</evidence>
<dbReference type="EMBL" id="HE774682">
    <property type="protein sequence ID" value="CCG53811.1"/>
    <property type="molecule type" value="Genomic_DNA"/>
</dbReference>
<dbReference type="STRING" id="1094466.KQS_09385"/>
<dbReference type="Pfam" id="PF16119">
    <property type="entry name" value="DUF4835"/>
    <property type="match status" value="1"/>
</dbReference>
<protein>
    <recommendedName>
        <fullName evidence="4">DUF4835 domain-containing protein</fullName>
    </recommendedName>
</protein>
<dbReference type="OrthoDB" id="9773381at2"/>